<comment type="caution">
    <text evidence="3">The sequence shown here is derived from an EMBL/GenBank/DDBJ whole genome shotgun (WGS) entry which is preliminary data.</text>
</comment>
<organism evidence="3 4">
    <name type="scientific">Methyloceanibacter methanicus</name>
    <dbReference type="NCBI Taxonomy" id="1774968"/>
    <lineage>
        <taxon>Bacteria</taxon>
        <taxon>Pseudomonadati</taxon>
        <taxon>Pseudomonadota</taxon>
        <taxon>Alphaproteobacteria</taxon>
        <taxon>Hyphomicrobiales</taxon>
        <taxon>Hyphomicrobiaceae</taxon>
        <taxon>Methyloceanibacter</taxon>
    </lineage>
</organism>
<feature type="compositionally biased region" description="Low complexity" evidence="1">
    <location>
        <begin position="43"/>
        <end position="60"/>
    </location>
</feature>
<dbReference type="InterPro" id="IPR050237">
    <property type="entry name" value="ATP-dep_AMP-bd_enzyme"/>
</dbReference>
<dbReference type="Gene3D" id="3.40.50.12780">
    <property type="entry name" value="N-terminal domain of ligase-like"/>
    <property type="match status" value="1"/>
</dbReference>
<dbReference type="RefSeq" id="WP_069437723.1">
    <property type="nucleotide sequence ID" value="NZ_LPWG01000012.1"/>
</dbReference>
<dbReference type="EMBL" id="LPWG01000012">
    <property type="protein sequence ID" value="ODR99005.1"/>
    <property type="molecule type" value="Genomic_DNA"/>
</dbReference>
<dbReference type="SUPFAM" id="SSF56801">
    <property type="entry name" value="Acetyl-CoA synthetase-like"/>
    <property type="match status" value="1"/>
</dbReference>
<dbReference type="Proteomes" id="UP000094501">
    <property type="component" value="Unassembled WGS sequence"/>
</dbReference>
<proteinExistence type="predicted"/>
<evidence type="ECO:0000259" key="2">
    <source>
        <dbReference type="Pfam" id="PF00501"/>
    </source>
</evidence>
<evidence type="ECO:0000313" key="3">
    <source>
        <dbReference type="EMBL" id="ODR99005.1"/>
    </source>
</evidence>
<keyword evidence="4" id="KW-1185">Reference proteome</keyword>
<dbReference type="PANTHER" id="PTHR43767">
    <property type="entry name" value="LONG-CHAIN-FATTY-ACID--COA LIGASE"/>
    <property type="match status" value="1"/>
</dbReference>
<gene>
    <name evidence="3" type="ORF">AUC68_07595</name>
</gene>
<dbReference type="PANTHER" id="PTHR43767:SF1">
    <property type="entry name" value="NONRIBOSOMAL PEPTIDE SYNTHASE PES1 (EUROFUNG)-RELATED"/>
    <property type="match status" value="1"/>
</dbReference>
<protein>
    <recommendedName>
        <fullName evidence="2">AMP-dependent synthetase/ligase domain-containing protein</fullName>
    </recommendedName>
</protein>
<dbReference type="InterPro" id="IPR042099">
    <property type="entry name" value="ANL_N_sf"/>
</dbReference>
<reference evidence="3 4" key="1">
    <citation type="journal article" date="2016" name="Environ. Microbiol.">
        <title>New Methyloceanibacter diversity from North Sea sediments includes methanotroph containing solely the soluble methane monooxygenase.</title>
        <authorList>
            <person name="Vekeman B."/>
            <person name="Kerckhof F.M."/>
            <person name="Cremers G."/>
            <person name="de Vos P."/>
            <person name="Vandamme P."/>
            <person name="Boon N."/>
            <person name="Op den Camp H.J."/>
            <person name="Heylen K."/>
        </authorList>
    </citation>
    <scope>NUCLEOTIDE SEQUENCE [LARGE SCALE GENOMIC DNA]</scope>
    <source>
        <strain evidence="3 4">R-67174</strain>
    </source>
</reference>
<accession>A0A1E3VZL6</accession>
<feature type="region of interest" description="Disordered" evidence="1">
    <location>
        <begin position="38"/>
        <end position="60"/>
    </location>
</feature>
<dbReference type="STRING" id="1774968.AUC68_07595"/>
<dbReference type="Pfam" id="PF00501">
    <property type="entry name" value="AMP-binding"/>
    <property type="match status" value="1"/>
</dbReference>
<feature type="domain" description="AMP-dependent synthetase/ligase" evidence="2">
    <location>
        <begin position="52"/>
        <end position="143"/>
    </location>
</feature>
<evidence type="ECO:0000256" key="1">
    <source>
        <dbReference type="SAM" id="MobiDB-lite"/>
    </source>
</evidence>
<dbReference type="OrthoDB" id="7842397at2"/>
<evidence type="ECO:0000313" key="4">
    <source>
        <dbReference type="Proteomes" id="UP000094501"/>
    </source>
</evidence>
<name>A0A1E3VZL6_9HYPH</name>
<dbReference type="InterPro" id="IPR000873">
    <property type="entry name" value="AMP-dep_synth/lig_dom"/>
</dbReference>
<sequence>MTTLAAPQHERPQDSARITPAGLLRRRARQMPGALALLDPPNRRSLVPPASRLPSAASLPSAPRRLSYGDADAAVDALAAYFEQLGLMPGDCLAVQLPNLIESPLTLLGAWRAGLSVAAVPMLWRRTEVARVCDMLEPAGLVGISTYGGDRPAALLRDVAATRLSVRFVMGFGPDLPDGVSSLDDAILDGPTPGFAPRACTGPALVTFTARPGAPLVPLFRHEDDLLLQGAMSVMALGLDRHDILLNPYPLTGPVSIAAGLAPWLIGGTALVQHDPFDYDVLVQQILSTDATATALPGTVLDRVTEDRVFADPQCKLRHVGRVWAAPKLAERAGSGPPDDRGASISIRWAISPA</sequence>
<dbReference type="AlphaFoldDB" id="A0A1E3VZL6"/>